<feature type="non-terminal residue" evidence="1">
    <location>
        <position position="1"/>
    </location>
</feature>
<sequence length="71" mass="8348">VYHHQGHYKFKNKWSKEPEYFEGTDNQPYLYLDLDDGNWLKVMCDDEGNSCGALHTSFKDVSCFPQLREGD</sequence>
<proteinExistence type="predicted"/>
<accession>A0A382AQ45</accession>
<dbReference type="EMBL" id="UINC01026265">
    <property type="protein sequence ID" value="SVB03411.1"/>
    <property type="molecule type" value="Genomic_DNA"/>
</dbReference>
<organism evidence="1">
    <name type="scientific">marine metagenome</name>
    <dbReference type="NCBI Taxonomy" id="408172"/>
    <lineage>
        <taxon>unclassified sequences</taxon>
        <taxon>metagenomes</taxon>
        <taxon>ecological metagenomes</taxon>
    </lineage>
</organism>
<protein>
    <submittedName>
        <fullName evidence="1">Uncharacterized protein</fullName>
    </submittedName>
</protein>
<reference evidence="1" key="1">
    <citation type="submission" date="2018-05" db="EMBL/GenBank/DDBJ databases">
        <authorList>
            <person name="Lanie J.A."/>
            <person name="Ng W.-L."/>
            <person name="Kazmierczak K.M."/>
            <person name="Andrzejewski T.M."/>
            <person name="Davidsen T.M."/>
            <person name="Wayne K.J."/>
            <person name="Tettelin H."/>
            <person name="Glass J.I."/>
            <person name="Rusch D."/>
            <person name="Podicherti R."/>
            <person name="Tsui H.-C.T."/>
            <person name="Winkler M.E."/>
        </authorList>
    </citation>
    <scope>NUCLEOTIDE SEQUENCE</scope>
</reference>
<evidence type="ECO:0000313" key="1">
    <source>
        <dbReference type="EMBL" id="SVB03411.1"/>
    </source>
</evidence>
<gene>
    <name evidence="1" type="ORF">METZ01_LOCUS156265</name>
</gene>
<name>A0A382AQ45_9ZZZZ</name>
<dbReference type="AlphaFoldDB" id="A0A382AQ45"/>